<evidence type="ECO:0000259" key="1">
    <source>
        <dbReference type="Pfam" id="PF07969"/>
    </source>
</evidence>
<dbReference type="GO" id="GO:0016812">
    <property type="term" value="F:hydrolase activity, acting on carbon-nitrogen (but not peptide) bonds, in cyclic amides"/>
    <property type="evidence" value="ECO:0007669"/>
    <property type="project" value="TreeGrafter"/>
</dbReference>
<evidence type="ECO:0000313" key="2">
    <source>
        <dbReference type="EMBL" id="TXC65137.1"/>
    </source>
</evidence>
<dbReference type="InterPro" id="IPR032466">
    <property type="entry name" value="Metal_Hydrolase"/>
</dbReference>
<dbReference type="InterPro" id="IPR011059">
    <property type="entry name" value="Metal-dep_hydrolase_composite"/>
</dbReference>
<protein>
    <submittedName>
        <fullName evidence="2">Amidohydrolase family protein</fullName>
    </submittedName>
</protein>
<proteinExistence type="predicted"/>
<organism evidence="2 3">
    <name type="scientific">Piscinibacter aquaticus</name>
    <dbReference type="NCBI Taxonomy" id="392597"/>
    <lineage>
        <taxon>Bacteria</taxon>
        <taxon>Pseudomonadati</taxon>
        <taxon>Pseudomonadota</taxon>
        <taxon>Betaproteobacteria</taxon>
        <taxon>Burkholderiales</taxon>
        <taxon>Sphaerotilaceae</taxon>
        <taxon>Piscinibacter</taxon>
    </lineage>
</organism>
<dbReference type="EMBL" id="VOPW01000001">
    <property type="protein sequence ID" value="TXC65137.1"/>
    <property type="molecule type" value="Genomic_DNA"/>
</dbReference>
<keyword evidence="2" id="KW-0378">Hydrolase</keyword>
<evidence type="ECO:0000313" key="3">
    <source>
        <dbReference type="Proteomes" id="UP000321832"/>
    </source>
</evidence>
<dbReference type="Gene3D" id="3.20.20.140">
    <property type="entry name" value="Metal-dependent hydrolases"/>
    <property type="match status" value="1"/>
</dbReference>
<feature type="domain" description="Amidohydrolase 3" evidence="1">
    <location>
        <begin position="45"/>
        <end position="266"/>
    </location>
</feature>
<keyword evidence="3" id="KW-1185">Reference proteome</keyword>
<sequence>MTDDLLIRGAALYDGSGSDPFVADVAVKGGRIRAIGASLPVDAAEVVDAGGLALMPGIIDSHTHFDAQVTWDPYVRPSPALGVTTAAIGNCGFTIAPCRPADRERTMRNLTQVEGMSLDVLRQGIRWEFETFAEYLAQLRRSRSAVNLACYVGHSSVRTWVMGDAAVQREATPDEIERMAAVIREAMDAGAVGFASSTSPAHNGEGGIPMPSRLASDEEHLALIQAMAHRGSGVYMVTKGGQMPVALLEEMAARAGRPVMIAALLHNGTNPGAVFADLDAISAANARGRKLIGRCRAAR</sequence>
<dbReference type="PANTHER" id="PTHR11647:SF1">
    <property type="entry name" value="COLLAPSIN RESPONSE MEDIATOR PROTEIN"/>
    <property type="match status" value="1"/>
</dbReference>
<comment type="caution">
    <text evidence="2">The sequence shown here is derived from an EMBL/GenBank/DDBJ whole genome shotgun (WGS) entry which is preliminary data.</text>
</comment>
<reference evidence="2 3" key="1">
    <citation type="submission" date="2019-08" db="EMBL/GenBank/DDBJ databases">
        <authorList>
            <person name="Khan S.A."/>
            <person name="Jeon C.O."/>
            <person name="Jeong S.E."/>
        </authorList>
    </citation>
    <scope>NUCLEOTIDE SEQUENCE [LARGE SCALE GENOMIC DNA]</scope>
    <source>
        <strain evidence="3">IMCC1728</strain>
    </source>
</reference>
<accession>A0A5C6TXM0</accession>
<dbReference type="SUPFAM" id="SSF51338">
    <property type="entry name" value="Composite domain of metallo-dependent hydrolases"/>
    <property type="match status" value="1"/>
</dbReference>
<dbReference type="Pfam" id="PF07969">
    <property type="entry name" value="Amidohydro_3"/>
    <property type="match status" value="1"/>
</dbReference>
<dbReference type="PROSITE" id="PS01137">
    <property type="entry name" value="TATD_1"/>
    <property type="match status" value="1"/>
</dbReference>
<gene>
    <name evidence="2" type="ORF">FSC37_00230</name>
</gene>
<dbReference type="PANTHER" id="PTHR11647">
    <property type="entry name" value="HYDRANTOINASE/DIHYDROPYRIMIDINASE FAMILY MEMBER"/>
    <property type="match status" value="1"/>
</dbReference>
<dbReference type="SUPFAM" id="SSF51556">
    <property type="entry name" value="Metallo-dependent hydrolases"/>
    <property type="match status" value="1"/>
</dbReference>
<dbReference type="GO" id="GO:0005829">
    <property type="term" value="C:cytosol"/>
    <property type="evidence" value="ECO:0007669"/>
    <property type="project" value="TreeGrafter"/>
</dbReference>
<dbReference type="InterPro" id="IPR013108">
    <property type="entry name" value="Amidohydro_3"/>
</dbReference>
<name>A0A5C6TXM0_9BURK</name>
<dbReference type="InterPro" id="IPR050378">
    <property type="entry name" value="Metallo-dep_Hydrolases_sf"/>
</dbReference>
<dbReference type="AlphaFoldDB" id="A0A5C6TXM0"/>
<dbReference type="InterPro" id="IPR018228">
    <property type="entry name" value="DNase_TatD-rel_CS"/>
</dbReference>
<dbReference type="Proteomes" id="UP000321832">
    <property type="component" value="Unassembled WGS sequence"/>
</dbReference>